<dbReference type="InterPro" id="IPR041470">
    <property type="entry name" value="GCP_N"/>
</dbReference>
<evidence type="ECO:0000259" key="9">
    <source>
        <dbReference type="Pfam" id="PF17681"/>
    </source>
</evidence>
<dbReference type="GO" id="GO:0000930">
    <property type="term" value="C:gamma-tubulin complex"/>
    <property type="evidence" value="ECO:0007669"/>
    <property type="project" value="UniProtKB-ARBA"/>
</dbReference>
<dbReference type="PANTHER" id="PTHR19302">
    <property type="entry name" value="GAMMA TUBULIN COMPLEX PROTEIN"/>
    <property type="match status" value="1"/>
</dbReference>
<dbReference type="CDD" id="cd22572">
    <property type="entry name" value="GCP5_NTD"/>
    <property type="match status" value="1"/>
</dbReference>
<keyword evidence="4 5" id="KW-0206">Cytoskeleton</keyword>
<evidence type="ECO:0000259" key="8">
    <source>
        <dbReference type="Pfam" id="PF14609"/>
    </source>
</evidence>
<evidence type="ECO:0000256" key="4">
    <source>
        <dbReference type="ARBA" id="ARBA00023212"/>
    </source>
</evidence>
<dbReference type="InterPro" id="IPR007259">
    <property type="entry name" value="GCP"/>
</dbReference>
<dbReference type="Pfam" id="PF17681">
    <property type="entry name" value="GCP_N_terminal"/>
    <property type="match status" value="1"/>
</dbReference>
<dbReference type="GO" id="GO:0005816">
    <property type="term" value="C:spindle pole body"/>
    <property type="evidence" value="ECO:0007669"/>
    <property type="project" value="UniProtKB-ARBA"/>
</dbReference>
<proteinExistence type="inferred from homology"/>
<dbReference type="Pfam" id="PF14609">
    <property type="entry name" value="GCP5-Mod21_N"/>
    <property type="match status" value="1"/>
</dbReference>
<name>A0A0B7JRE2_BIOOC</name>
<comment type="similarity">
    <text evidence="1 5">Belongs to the TUBGCP family.</text>
</comment>
<evidence type="ECO:0000256" key="5">
    <source>
        <dbReference type="RuleBase" id="RU363050"/>
    </source>
</evidence>
<dbReference type="GO" id="GO:0000922">
    <property type="term" value="C:spindle pole"/>
    <property type="evidence" value="ECO:0007669"/>
    <property type="project" value="InterPro"/>
</dbReference>
<dbReference type="InterPro" id="IPR032797">
    <property type="entry name" value="Mod21_N"/>
</dbReference>
<dbReference type="InterPro" id="IPR059169">
    <property type="entry name" value="GCP5_N_ext"/>
</dbReference>
<keyword evidence="2 5" id="KW-0963">Cytoplasm</keyword>
<dbReference type="GO" id="GO:0051321">
    <property type="term" value="P:meiotic cell cycle"/>
    <property type="evidence" value="ECO:0007669"/>
    <property type="project" value="TreeGrafter"/>
</dbReference>
<dbReference type="GO" id="GO:0007020">
    <property type="term" value="P:microtubule nucleation"/>
    <property type="evidence" value="ECO:0007669"/>
    <property type="project" value="InterPro"/>
</dbReference>
<feature type="compositionally biased region" description="Polar residues" evidence="6">
    <location>
        <begin position="162"/>
        <end position="175"/>
    </location>
</feature>
<dbReference type="Gene3D" id="1.20.120.1900">
    <property type="entry name" value="Gamma-tubulin complex, C-terminal domain"/>
    <property type="match status" value="1"/>
</dbReference>
<evidence type="ECO:0000256" key="3">
    <source>
        <dbReference type="ARBA" id="ARBA00022701"/>
    </source>
</evidence>
<gene>
    <name evidence="10" type="ORF">BN869_000003629_1</name>
</gene>
<evidence type="ECO:0000259" key="7">
    <source>
        <dbReference type="Pfam" id="PF04130"/>
    </source>
</evidence>
<dbReference type="InterPro" id="IPR042241">
    <property type="entry name" value="GCP_C_sf"/>
</dbReference>
<organism evidence="10">
    <name type="scientific">Bionectria ochroleuca</name>
    <name type="common">Gliocladium roseum</name>
    <dbReference type="NCBI Taxonomy" id="29856"/>
    <lineage>
        <taxon>Eukaryota</taxon>
        <taxon>Fungi</taxon>
        <taxon>Dikarya</taxon>
        <taxon>Ascomycota</taxon>
        <taxon>Pezizomycotina</taxon>
        <taxon>Sordariomycetes</taxon>
        <taxon>Hypocreomycetidae</taxon>
        <taxon>Hypocreales</taxon>
        <taxon>Bionectriaceae</taxon>
        <taxon>Clonostachys</taxon>
    </lineage>
</organism>
<dbReference type="GO" id="GO:0043015">
    <property type="term" value="F:gamma-tubulin binding"/>
    <property type="evidence" value="ECO:0007669"/>
    <property type="project" value="InterPro"/>
</dbReference>
<comment type="subcellular location">
    <subcellularLocation>
        <location evidence="5">Cytoplasm</location>
        <location evidence="5">Cytoskeleton</location>
        <location evidence="5">Microtubule organizing center</location>
    </subcellularLocation>
</comment>
<evidence type="ECO:0000256" key="6">
    <source>
        <dbReference type="SAM" id="MobiDB-lite"/>
    </source>
</evidence>
<feature type="domain" description="Gamma tubulin complex component protein N-terminal" evidence="9">
    <location>
        <begin position="233"/>
        <end position="537"/>
    </location>
</feature>
<dbReference type="PANTHER" id="PTHR19302:SF33">
    <property type="entry name" value="GAMMA-TUBULIN COMPLEX COMPONENT 5"/>
    <property type="match status" value="1"/>
</dbReference>
<evidence type="ECO:0000256" key="2">
    <source>
        <dbReference type="ARBA" id="ARBA00022490"/>
    </source>
</evidence>
<feature type="domain" description="Gamma tubulin complex component C-terminal" evidence="7">
    <location>
        <begin position="541"/>
        <end position="808"/>
    </location>
</feature>
<feature type="domain" description="Gamma-Tubulin ring complex non-core subunit mod21 N-terminal" evidence="8">
    <location>
        <begin position="67"/>
        <end position="158"/>
    </location>
</feature>
<dbReference type="GO" id="GO:0000278">
    <property type="term" value="P:mitotic cell cycle"/>
    <property type="evidence" value="ECO:0007669"/>
    <property type="project" value="TreeGrafter"/>
</dbReference>
<dbReference type="EMBL" id="CDPU01000008">
    <property type="protein sequence ID" value="CEO47574.1"/>
    <property type="molecule type" value="Genomic_DNA"/>
</dbReference>
<evidence type="ECO:0000256" key="1">
    <source>
        <dbReference type="ARBA" id="ARBA00010337"/>
    </source>
</evidence>
<dbReference type="GO" id="GO:0031122">
    <property type="term" value="P:cytoplasmic microtubule organization"/>
    <property type="evidence" value="ECO:0007669"/>
    <property type="project" value="TreeGrafter"/>
</dbReference>
<reference evidence="10" key="1">
    <citation type="submission" date="2015-01" db="EMBL/GenBank/DDBJ databases">
        <authorList>
            <person name="Durling Mikael"/>
        </authorList>
    </citation>
    <scope>NUCLEOTIDE SEQUENCE</scope>
</reference>
<keyword evidence="3 5" id="KW-0493">Microtubule</keyword>
<feature type="region of interest" description="Disordered" evidence="6">
    <location>
        <begin position="161"/>
        <end position="189"/>
    </location>
</feature>
<dbReference type="AlphaFoldDB" id="A0A0B7JRE2"/>
<dbReference type="Pfam" id="PF04130">
    <property type="entry name" value="GCP_C_terminal"/>
    <property type="match status" value="1"/>
</dbReference>
<sequence length="829" mass="94708">MAFATRLGPLTSELVEAVTHVSSQRHPERHKHHRDVVLRKLRSHPFLRTNQFDVANTLDGLEERFRVNNRDDLADNLHERLEKLQGVSTKWHPEILFLLLELSDQPTFNTELTDLELLRQSEEDDAPALRWEAIAKEDGWDQDAELWKSIKYSDSSDEELSYANTADGSDSLSETDSSEAEGPIRNTGTKIVHPEDESLFNSVRESQSWRTAKPATDASGRIRKVGVSEAHVLREVLFMLQGLDTTLFDRNIVPVPSFQISHIAWDTHRALINTFAEFGRRLAPLRKFMKKSQGLAHVQAFQDSIGSHLLDFDQKLSEIHARLACPKKDEIVSLMALKTELTPWLRPLHALADVVTGMNDTSDSGAFRHLELLYQGATLAQSSEDKLIYVSLARVFVECFNVYLRPIRLWMDEGKLQTGGSFFIYETSAELALGRIWSDRFKFRTGVDGGLHAPVFLQPAASKIMNAGKNIVVLKRLEYQSILRHVEEEEPPLDYDSICPAGFEFAPFPDLFAAAFERWIQSKYRSTSTTLKAALFEQCALFSNLDSLERLYFMSDGSASTIFHEAIFAKMNSLDPSWRSRYFLTAIAQEAFGALLDADRLTVIVDKLGMDETPTSVRDSVRSVLPHVKIDYRLTWPVQMILSSTSMENYQKIFSLLLQFKRAAYELHKPKILDYYWTDHEDWEARALYYSCRTRILWFCNTMQNYISTLVLTPHLLEMRQKLREAQDVDALIIVHDTFMKNIVDGVCLGARLEPIRECMSDIMDLAIKLEQSYAGNTTLEALSEIQKDFERHLRFITEGLRSVARAKGDSQSAKWDTLAEMLQMGNSR</sequence>
<dbReference type="GO" id="GO:0051225">
    <property type="term" value="P:spindle assembly"/>
    <property type="evidence" value="ECO:0007669"/>
    <property type="project" value="TreeGrafter"/>
</dbReference>
<accession>A0A0B7JRE2</accession>
<evidence type="ECO:0000313" key="10">
    <source>
        <dbReference type="EMBL" id="CEO47574.1"/>
    </source>
</evidence>
<dbReference type="InterPro" id="IPR040457">
    <property type="entry name" value="GCP_C"/>
</dbReference>
<dbReference type="GO" id="GO:0051011">
    <property type="term" value="F:microtubule minus-end binding"/>
    <property type="evidence" value="ECO:0007669"/>
    <property type="project" value="TreeGrafter"/>
</dbReference>
<protein>
    <recommendedName>
        <fullName evidence="5">Spindle pole body component</fullName>
    </recommendedName>
</protein>
<dbReference type="GO" id="GO:0005874">
    <property type="term" value="C:microtubule"/>
    <property type="evidence" value="ECO:0007669"/>
    <property type="project" value="UniProtKB-KW"/>
</dbReference>